<keyword evidence="3" id="KW-0813">Transport</keyword>
<feature type="transmembrane region" description="Helical" evidence="9">
    <location>
        <begin position="218"/>
        <end position="237"/>
    </location>
</feature>
<name>A0A0B7IED2_9FLAO</name>
<evidence type="ECO:0000256" key="9">
    <source>
        <dbReference type="SAM" id="Phobius"/>
    </source>
</evidence>
<dbReference type="GO" id="GO:0015818">
    <property type="term" value="P:isoleucine transport"/>
    <property type="evidence" value="ECO:0007669"/>
    <property type="project" value="TreeGrafter"/>
</dbReference>
<feature type="transmembrane region" description="Helical" evidence="9">
    <location>
        <begin position="272"/>
        <end position="294"/>
    </location>
</feature>
<feature type="transmembrane region" description="Helical" evidence="9">
    <location>
        <begin position="306"/>
        <end position="324"/>
    </location>
</feature>
<dbReference type="AlphaFoldDB" id="A0A0B7IED2"/>
<dbReference type="Proteomes" id="UP000039370">
    <property type="component" value="Unassembled WGS sequence"/>
</dbReference>
<dbReference type="GO" id="GO:0005304">
    <property type="term" value="F:L-valine transmembrane transporter activity"/>
    <property type="evidence" value="ECO:0007669"/>
    <property type="project" value="TreeGrafter"/>
</dbReference>
<comment type="subcellular location">
    <subcellularLocation>
        <location evidence="1">Cell membrane</location>
        <topology evidence="1">Multi-pass membrane protein</topology>
    </subcellularLocation>
</comment>
<keyword evidence="7 9" id="KW-1133">Transmembrane helix</keyword>
<dbReference type="PANTHER" id="PTHR30588">
    <property type="entry name" value="BRANCHED-CHAIN AMINO ACID TRANSPORT SYSTEM 2 CARRIER PROTEIN"/>
    <property type="match status" value="1"/>
</dbReference>
<comment type="similarity">
    <text evidence="2">Belongs to the branched chain amino acid transporter family.</text>
</comment>
<feature type="transmembrane region" description="Helical" evidence="9">
    <location>
        <begin position="38"/>
        <end position="59"/>
    </location>
</feature>
<feature type="transmembrane region" description="Helical" evidence="9">
    <location>
        <begin position="144"/>
        <end position="164"/>
    </location>
</feature>
<feature type="transmembrane region" description="Helical" evidence="9">
    <location>
        <begin position="184"/>
        <end position="206"/>
    </location>
</feature>
<evidence type="ECO:0000256" key="3">
    <source>
        <dbReference type="ARBA" id="ARBA00022448"/>
    </source>
</evidence>
<protein>
    <submittedName>
        <fullName evidence="10">Branched-chain amino acid uptake carrier braB</fullName>
    </submittedName>
</protein>
<feature type="transmembrane region" description="Helical" evidence="9">
    <location>
        <begin position="330"/>
        <end position="351"/>
    </location>
</feature>
<evidence type="ECO:0000256" key="4">
    <source>
        <dbReference type="ARBA" id="ARBA00022475"/>
    </source>
</evidence>
<gene>
    <name evidence="10" type="ORF">CCAN11_1870010</name>
</gene>
<dbReference type="PANTHER" id="PTHR30588:SF0">
    <property type="entry name" value="BRANCHED-CHAIN AMINO ACID PERMEASE BRNQ"/>
    <property type="match status" value="1"/>
</dbReference>
<dbReference type="GO" id="GO:0015188">
    <property type="term" value="F:L-isoleucine transmembrane transporter activity"/>
    <property type="evidence" value="ECO:0007669"/>
    <property type="project" value="TreeGrafter"/>
</dbReference>
<keyword evidence="5 9" id="KW-0812">Transmembrane</keyword>
<dbReference type="EMBL" id="CDOK01000098">
    <property type="protein sequence ID" value="CEN49049.1"/>
    <property type="molecule type" value="Genomic_DNA"/>
</dbReference>
<reference evidence="11" key="1">
    <citation type="submission" date="2015-01" db="EMBL/GenBank/DDBJ databases">
        <authorList>
            <person name="MANFREDI Pablo"/>
        </authorList>
    </citation>
    <scope>NUCLEOTIDE SEQUENCE [LARGE SCALE GENOMIC DNA]</scope>
    <source>
        <strain evidence="11">Cc11</strain>
    </source>
</reference>
<feature type="transmembrane region" description="Helical" evidence="9">
    <location>
        <begin position="363"/>
        <end position="382"/>
    </location>
</feature>
<feature type="transmembrane region" description="Helical" evidence="9">
    <location>
        <begin position="79"/>
        <end position="96"/>
    </location>
</feature>
<dbReference type="InterPro" id="IPR004685">
    <property type="entry name" value="Brnchd-chn_aa_trnsp_Livcs"/>
</dbReference>
<evidence type="ECO:0000256" key="5">
    <source>
        <dbReference type="ARBA" id="ARBA00022692"/>
    </source>
</evidence>
<dbReference type="GO" id="GO:0005886">
    <property type="term" value="C:plasma membrane"/>
    <property type="evidence" value="ECO:0007669"/>
    <property type="project" value="UniProtKB-SubCell"/>
</dbReference>
<dbReference type="GO" id="GO:0015820">
    <property type="term" value="P:L-leucine transport"/>
    <property type="evidence" value="ECO:0007669"/>
    <property type="project" value="TreeGrafter"/>
</dbReference>
<keyword evidence="8 9" id="KW-0472">Membrane</keyword>
<evidence type="ECO:0000313" key="11">
    <source>
        <dbReference type="Proteomes" id="UP000039370"/>
    </source>
</evidence>
<proteinExistence type="inferred from homology"/>
<accession>A0A0B7IED2</accession>
<keyword evidence="4" id="KW-1003">Cell membrane</keyword>
<keyword evidence="6" id="KW-0029">Amino-acid transport</keyword>
<evidence type="ECO:0000256" key="7">
    <source>
        <dbReference type="ARBA" id="ARBA00022989"/>
    </source>
</evidence>
<organism evidence="10 11">
    <name type="scientific">Capnocytophaga canimorsus</name>
    <dbReference type="NCBI Taxonomy" id="28188"/>
    <lineage>
        <taxon>Bacteria</taxon>
        <taxon>Pseudomonadati</taxon>
        <taxon>Bacteroidota</taxon>
        <taxon>Flavobacteriia</taxon>
        <taxon>Flavobacteriales</taxon>
        <taxon>Flavobacteriaceae</taxon>
        <taxon>Capnocytophaga</taxon>
    </lineage>
</organism>
<evidence type="ECO:0000256" key="8">
    <source>
        <dbReference type="ARBA" id="ARBA00023136"/>
    </source>
</evidence>
<feature type="transmembrane region" description="Helical" evidence="9">
    <location>
        <begin position="7"/>
        <end position="26"/>
    </location>
</feature>
<sequence length="430" mass="47060">MNQTRIVFSVAFAAFSMIFGAGNLILPPFLGLQAGEDWFLMACGFSLSSVLLAVLGMLVHARLQGTVMDFWGEKHLPKWDLFTVLIVYALCVILPAPRTASVTYEMAIAPFANIPSVVFSFIYFALTLLVVFNRTKIIEIIGEYLTPIIIGIIFLVFAIAFLGQHDALLPTAVEAPWIVGLLEGYQTFDAIAGIVVGGVLVVSLDLKGNFSYASKRKIIIYAAIISGFFLFLIYAGLTYMGALFGNDFPQNTSRTDLVSGIGQLTLGKFGNAFLVTLVGIACFTTAVGIIAGAADFIKKICNHSVLAYRITAIVGCSFGVIVGQLDLNTILNITLPFLLFIYPVTILLILLNVMPQNWVTRPIFMGVLIIGFIFGIFDALLWSGLFPSESILNSIPLQQYHLGWLLPSIALWVIFIVYHKIANQSLCKNR</sequence>
<evidence type="ECO:0000256" key="1">
    <source>
        <dbReference type="ARBA" id="ARBA00004651"/>
    </source>
</evidence>
<feature type="transmembrane region" description="Helical" evidence="9">
    <location>
        <begin position="402"/>
        <end position="421"/>
    </location>
</feature>
<feature type="transmembrane region" description="Helical" evidence="9">
    <location>
        <begin position="108"/>
        <end position="132"/>
    </location>
</feature>
<evidence type="ECO:0000256" key="6">
    <source>
        <dbReference type="ARBA" id="ARBA00022970"/>
    </source>
</evidence>
<evidence type="ECO:0000313" key="10">
    <source>
        <dbReference type="EMBL" id="CEN49049.1"/>
    </source>
</evidence>
<dbReference type="Pfam" id="PF05525">
    <property type="entry name" value="Branch_AA_trans"/>
    <property type="match status" value="1"/>
</dbReference>
<dbReference type="GO" id="GO:0015190">
    <property type="term" value="F:L-leucine transmembrane transporter activity"/>
    <property type="evidence" value="ECO:0007669"/>
    <property type="project" value="TreeGrafter"/>
</dbReference>
<evidence type="ECO:0000256" key="2">
    <source>
        <dbReference type="ARBA" id="ARBA00008540"/>
    </source>
</evidence>